<keyword evidence="2" id="KW-1185">Reference proteome</keyword>
<feature type="compositionally biased region" description="Low complexity" evidence="1">
    <location>
        <begin position="142"/>
        <end position="152"/>
    </location>
</feature>
<dbReference type="Proteomes" id="UP000887575">
    <property type="component" value="Unassembled WGS sequence"/>
</dbReference>
<evidence type="ECO:0000256" key="1">
    <source>
        <dbReference type="SAM" id="MobiDB-lite"/>
    </source>
</evidence>
<accession>A0AAF3FK61</accession>
<dbReference type="AlphaFoldDB" id="A0AAF3FK61"/>
<proteinExistence type="predicted"/>
<evidence type="ECO:0008006" key="4">
    <source>
        <dbReference type="Google" id="ProtNLM"/>
    </source>
</evidence>
<evidence type="ECO:0000313" key="3">
    <source>
        <dbReference type="WBParaSite" id="MBELARI_LOCUS7028"/>
    </source>
</evidence>
<feature type="region of interest" description="Disordered" evidence="1">
    <location>
        <begin position="114"/>
        <end position="193"/>
    </location>
</feature>
<feature type="compositionally biased region" description="Basic and acidic residues" evidence="1">
    <location>
        <begin position="118"/>
        <end position="141"/>
    </location>
</feature>
<feature type="compositionally biased region" description="Acidic residues" evidence="1">
    <location>
        <begin position="181"/>
        <end position="193"/>
    </location>
</feature>
<sequence>MESYGFNSNSNSLYERKITTRNNMRPSLTSNRQYAVVPLRTSLQAVKEEISQEHTYAKPNEVPNGYIEEEIVEDYQEEYHDAPSTSAQIDVGSNKNFHPLNGNRVQGKRTVKAPMRFTENDNKQGELKVHKIGAIKEEKNETSSSSPGSSDSSEYEEDSDSDTGEPRRRLKKRNFQRQNFSEEEEEDEPIEVQGIEEEGSKGKKRNHFHHNFQHQLLTCAVCDRKVVMRSNARTSKITNALTHAKMHLTKRQFECSVCRYQSNTHIQRHVQSIHGGRAKIIDKMNDELRKLYRDMTIRCFPHLYKEIHSWYRQSSDQTRAGGRKSRNMIKLEKEDDCEIEC</sequence>
<feature type="compositionally biased region" description="Acidic residues" evidence="1">
    <location>
        <begin position="153"/>
        <end position="163"/>
    </location>
</feature>
<protein>
    <recommendedName>
        <fullName evidence="4">C2H2-type domain-containing protein</fullName>
    </recommendedName>
</protein>
<organism evidence="2 3">
    <name type="scientific">Mesorhabditis belari</name>
    <dbReference type="NCBI Taxonomy" id="2138241"/>
    <lineage>
        <taxon>Eukaryota</taxon>
        <taxon>Metazoa</taxon>
        <taxon>Ecdysozoa</taxon>
        <taxon>Nematoda</taxon>
        <taxon>Chromadorea</taxon>
        <taxon>Rhabditida</taxon>
        <taxon>Rhabditina</taxon>
        <taxon>Rhabditomorpha</taxon>
        <taxon>Rhabditoidea</taxon>
        <taxon>Rhabditidae</taxon>
        <taxon>Mesorhabditinae</taxon>
        <taxon>Mesorhabditis</taxon>
    </lineage>
</organism>
<evidence type="ECO:0000313" key="2">
    <source>
        <dbReference type="Proteomes" id="UP000887575"/>
    </source>
</evidence>
<dbReference type="WBParaSite" id="MBELARI_LOCUS7028">
    <property type="protein sequence ID" value="MBELARI_LOCUS7028"/>
    <property type="gene ID" value="MBELARI_LOCUS7028"/>
</dbReference>
<reference evidence="3" key="1">
    <citation type="submission" date="2024-02" db="UniProtKB">
        <authorList>
            <consortium name="WormBaseParasite"/>
        </authorList>
    </citation>
    <scope>IDENTIFICATION</scope>
</reference>
<name>A0AAF3FK61_9BILA</name>